<comment type="caution">
    <text evidence="1">The sequence shown here is derived from an EMBL/GenBank/DDBJ whole genome shotgun (WGS) entry which is preliminary data.</text>
</comment>
<protein>
    <submittedName>
        <fullName evidence="1">Uncharacterized protein</fullName>
    </submittedName>
</protein>
<sequence length="70" mass="8192">MQNPCARQGYRDYLSTRRHQVVGTFAPVTTEARLPGIRCVCTFLQLELFRVKIDLFDVRFDKPQEFIEVA</sequence>
<gene>
    <name evidence="2" type="ORF">DN310_04565</name>
    <name evidence="1" type="ORF">DPA05_10830</name>
</gene>
<dbReference type="Proteomes" id="UP000839852">
    <property type="component" value="Unassembled WGS sequence"/>
</dbReference>
<dbReference type="EMBL" id="AAIVAV010000003">
    <property type="protein sequence ID" value="ECI4008627.1"/>
    <property type="molecule type" value="Genomic_DNA"/>
</dbReference>
<proteinExistence type="predicted"/>
<dbReference type="EMBL" id="AAIIOQ010000010">
    <property type="protein sequence ID" value="ECE6360188.1"/>
    <property type="molecule type" value="Genomic_DNA"/>
</dbReference>
<name>A0A3U3WKQ2_SALER</name>
<organism evidence="1">
    <name type="scientific">Salmonella enterica subsp. salamae</name>
    <dbReference type="NCBI Taxonomy" id="59202"/>
    <lineage>
        <taxon>Bacteria</taxon>
        <taxon>Pseudomonadati</taxon>
        <taxon>Pseudomonadota</taxon>
        <taxon>Gammaproteobacteria</taxon>
        <taxon>Enterobacterales</taxon>
        <taxon>Enterobacteriaceae</taxon>
        <taxon>Salmonella</taxon>
    </lineage>
</organism>
<accession>A0A3U3WKQ2</accession>
<evidence type="ECO:0000313" key="1">
    <source>
        <dbReference type="EMBL" id="ECE6360188.1"/>
    </source>
</evidence>
<evidence type="ECO:0000313" key="2">
    <source>
        <dbReference type="EMBL" id="ECI4008627.1"/>
    </source>
</evidence>
<dbReference type="AlphaFoldDB" id="A0A3U3WKQ2"/>
<reference evidence="1" key="1">
    <citation type="submission" date="2018-06" db="EMBL/GenBank/DDBJ databases">
        <authorList>
            <person name="Ashton P.M."/>
            <person name="Dallman T."/>
            <person name="Nair S."/>
            <person name="De Pinna E."/>
            <person name="Peters T."/>
            <person name="Grant K."/>
        </authorList>
    </citation>
    <scope>NUCLEOTIDE SEQUENCE [LARGE SCALE GENOMIC DNA]</scope>
    <source>
        <strain evidence="2">275803</strain>
        <strain evidence="1">319688</strain>
    </source>
</reference>
<dbReference type="Proteomes" id="UP000839598">
    <property type="component" value="Unassembled WGS sequence"/>
</dbReference>